<reference evidence="3 4" key="1">
    <citation type="submission" date="2017-08" db="EMBL/GenBank/DDBJ databases">
        <title>Draft genome sequences of 64 type strains of genus Staph aureus.</title>
        <authorList>
            <person name="Cole K."/>
            <person name="Golubchik T."/>
            <person name="Russell J."/>
            <person name="Foster D."/>
            <person name="Llewelyn M."/>
            <person name="Wilson D."/>
            <person name="Crook D."/>
            <person name="Paul J."/>
        </authorList>
    </citation>
    <scope>NUCLEOTIDE SEQUENCE [LARGE SCALE GENOMIC DNA]</scope>
    <source>
        <strain evidence="3 4">DSM 29875</strain>
    </source>
</reference>
<dbReference type="Proteomes" id="UP000242712">
    <property type="component" value="Unassembled WGS sequence"/>
</dbReference>
<dbReference type="InterPro" id="IPR011642">
    <property type="entry name" value="Gate_dom"/>
</dbReference>
<feature type="domain" description="Nucleoside transporter/FeoB GTPase Gate" evidence="2">
    <location>
        <begin position="141"/>
        <end position="238"/>
    </location>
</feature>
<feature type="transmembrane region" description="Helical" evidence="1">
    <location>
        <begin position="327"/>
        <end position="354"/>
    </location>
</feature>
<feature type="transmembrane region" description="Helical" evidence="1">
    <location>
        <begin position="138"/>
        <end position="157"/>
    </location>
</feature>
<keyword evidence="1" id="KW-1133">Transmembrane helix</keyword>
<proteinExistence type="predicted"/>
<accession>A0A2K4FBI8</accession>
<sequence>MKDYSNKQIRKGRFKFITMSLIGIILFLIPIPVKMDGESQTSLPVAYLASLLKDLIGPAMPLLIVAIVTLSGIISVICSIFLRHKLKKGQLLNDAFNVSWIWLILRLLAVVFVWMVYLKAGSKMIYSEDTGGLVFGDLLPTLVSVFFFAALFLPLLMEYGLLELLGPIFRPVMRPLFTLPGRSTVDNLASFIGDGTVGVLITSRQYEKGIYSRREATVISTTFSVVSLTFAIVIAQTVHMQKHFFYFYFTVIVSCIVCAFILPRIWPLNRIPDEYAQDVSEEARQEQLPEGTNPLKHGFDQATQTGIEAPNFVEFFKSGFKTVIDMWFVILPIVMSIGTLATVIATYTSVFQFIGKPFVPYLELLQIPEATHASETILIGFADMFLPSILIDGAHSEITLFTIGALSITQLIYLSEVGGVILGSKIPVSIFRLFVIFLIRTIIALPIISLMAHLYFS</sequence>
<organism evidence="3 4">
    <name type="scientific">Staphylococcus argensis</name>
    <dbReference type="NCBI Taxonomy" id="1607738"/>
    <lineage>
        <taxon>Bacteria</taxon>
        <taxon>Bacillati</taxon>
        <taxon>Bacillota</taxon>
        <taxon>Bacilli</taxon>
        <taxon>Bacillales</taxon>
        <taxon>Staphylococcaceae</taxon>
        <taxon>Staphylococcus</taxon>
    </lineage>
</organism>
<dbReference type="EMBL" id="PPPX01000011">
    <property type="protein sequence ID" value="POA08720.1"/>
    <property type="molecule type" value="Genomic_DNA"/>
</dbReference>
<feature type="transmembrane region" description="Helical" evidence="1">
    <location>
        <begin position="398"/>
        <end position="422"/>
    </location>
</feature>
<evidence type="ECO:0000259" key="2">
    <source>
        <dbReference type="Pfam" id="PF07670"/>
    </source>
</evidence>
<feature type="transmembrane region" description="Helical" evidence="1">
    <location>
        <begin position="244"/>
        <end position="262"/>
    </location>
</feature>
<dbReference type="OrthoDB" id="1633380at2"/>
<evidence type="ECO:0000313" key="4">
    <source>
        <dbReference type="Proteomes" id="UP000242712"/>
    </source>
</evidence>
<evidence type="ECO:0000256" key="1">
    <source>
        <dbReference type="SAM" id="Phobius"/>
    </source>
</evidence>
<keyword evidence="1" id="KW-0812">Transmembrane</keyword>
<dbReference type="Pfam" id="PF07670">
    <property type="entry name" value="Gate"/>
    <property type="match status" value="1"/>
</dbReference>
<feature type="transmembrane region" description="Helical" evidence="1">
    <location>
        <begin position="434"/>
        <end position="456"/>
    </location>
</feature>
<feature type="transmembrane region" description="Helical" evidence="1">
    <location>
        <begin position="59"/>
        <end position="82"/>
    </location>
</feature>
<keyword evidence="4" id="KW-1185">Reference proteome</keyword>
<feature type="transmembrane region" description="Helical" evidence="1">
    <location>
        <begin position="216"/>
        <end position="238"/>
    </location>
</feature>
<dbReference type="AlphaFoldDB" id="A0A2K4FBI8"/>
<feature type="transmembrane region" description="Helical" evidence="1">
    <location>
        <begin position="12"/>
        <end position="33"/>
    </location>
</feature>
<evidence type="ECO:0000313" key="3">
    <source>
        <dbReference type="EMBL" id="POA08720.1"/>
    </source>
</evidence>
<keyword evidence="1" id="KW-0472">Membrane</keyword>
<feature type="transmembrane region" description="Helical" evidence="1">
    <location>
        <begin position="94"/>
        <end position="118"/>
    </location>
</feature>
<protein>
    <recommendedName>
        <fullName evidence="2">Nucleoside transporter/FeoB GTPase Gate domain-containing protein</fullName>
    </recommendedName>
</protein>
<gene>
    <name evidence="3" type="ORF">CD039_06955</name>
</gene>
<comment type="caution">
    <text evidence="3">The sequence shown here is derived from an EMBL/GenBank/DDBJ whole genome shotgun (WGS) entry which is preliminary data.</text>
</comment>
<name>A0A2K4FBI8_9STAP</name>